<dbReference type="NCBIfam" id="TIGR00674">
    <property type="entry name" value="dapA"/>
    <property type="match status" value="1"/>
</dbReference>
<keyword evidence="6 12" id="KW-0028">Amino-acid biosynthesis</keyword>
<dbReference type="PIRSF" id="PIRSF001365">
    <property type="entry name" value="DHDPS"/>
    <property type="match status" value="1"/>
</dbReference>
<evidence type="ECO:0000256" key="12">
    <source>
        <dbReference type="HAMAP-Rule" id="MF_00418"/>
    </source>
</evidence>
<accession>A0A7V0Z5P7</accession>
<dbReference type="GO" id="GO:0005829">
    <property type="term" value="C:cytosol"/>
    <property type="evidence" value="ECO:0007669"/>
    <property type="project" value="TreeGrafter"/>
</dbReference>
<evidence type="ECO:0000256" key="1">
    <source>
        <dbReference type="ARBA" id="ARBA00003294"/>
    </source>
</evidence>
<gene>
    <name evidence="12" type="primary">dapA</name>
    <name evidence="16" type="ORF">ENP86_06040</name>
</gene>
<dbReference type="EC" id="4.3.3.7" evidence="4 12"/>
<dbReference type="UniPathway" id="UPA00034">
    <property type="reaction ID" value="UER00017"/>
</dbReference>
<dbReference type="EMBL" id="DSKY01000015">
    <property type="protein sequence ID" value="HDY59095.1"/>
    <property type="molecule type" value="Genomic_DNA"/>
</dbReference>
<sequence>MYKGSYVAIVTPFKNDNIDEAGLRKNLRFLIDNGSDGIVACATTGESPSLSDEEYERIIKICLEEADSKVPVIAGAGTNSTTKTIKTAQKAQKLGANGLLIVTPYYNKPTQQGLYQHYKTVSNETDLPIIIYNVPGRTGVNILPQTVARLAKDCKNIVAIKEASGNLDQVSELVNLLGDGFDILSGDDSLTLPMLSIGAKGVISVIANIFPRDVSDMCHFFINGKFEEAKKLHIKMFPVVKALFIETNPIPVKKAMELMGLPAGNPRLPLVPMSEENTAVLRKRLLEYGVKIC</sequence>
<comment type="subunit">
    <text evidence="12">Homotetramer; dimer of dimers.</text>
</comment>
<evidence type="ECO:0000256" key="3">
    <source>
        <dbReference type="ARBA" id="ARBA00007592"/>
    </source>
</evidence>
<dbReference type="PANTHER" id="PTHR12128:SF66">
    <property type="entry name" value="4-HYDROXY-2-OXOGLUTARATE ALDOLASE, MITOCHONDRIAL"/>
    <property type="match status" value="1"/>
</dbReference>
<dbReference type="InterPro" id="IPR002220">
    <property type="entry name" value="DapA-like"/>
</dbReference>
<comment type="catalytic activity">
    <reaction evidence="11 12">
        <text>L-aspartate 4-semialdehyde + pyruvate = (2S,4S)-4-hydroxy-2,3,4,5-tetrahydrodipicolinate + H2O + H(+)</text>
        <dbReference type="Rhea" id="RHEA:34171"/>
        <dbReference type="ChEBI" id="CHEBI:15361"/>
        <dbReference type="ChEBI" id="CHEBI:15377"/>
        <dbReference type="ChEBI" id="CHEBI:15378"/>
        <dbReference type="ChEBI" id="CHEBI:67139"/>
        <dbReference type="ChEBI" id="CHEBI:537519"/>
        <dbReference type="EC" id="4.3.3.7"/>
    </reaction>
</comment>
<feature type="site" description="Part of a proton relay during catalysis" evidence="12">
    <location>
        <position position="43"/>
    </location>
</feature>
<comment type="subcellular location">
    <subcellularLocation>
        <location evidence="12">Cytoplasm</location>
    </subcellularLocation>
</comment>
<keyword evidence="7 12" id="KW-0220">Diaminopimelate biosynthesis</keyword>
<evidence type="ECO:0000256" key="2">
    <source>
        <dbReference type="ARBA" id="ARBA00005120"/>
    </source>
</evidence>
<comment type="caution">
    <text evidence="12">Was originally thought to be a dihydrodipicolinate synthase (DHDPS), catalyzing the condensation of (S)-aspartate-beta-semialdehyde [(S)-ASA] and pyruvate to dihydrodipicolinate (DHDP). However, it was shown in E.coli that the product of the enzymatic reaction is not dihydrodipicolinate but in fact (4S)-4-hydroxy-2,3,4,5-tetrahydro-(2S)-dipicolinic acid (HTPA), and that the consecutive dehydration reaction leading to DHDP is not spontaneous but catalyzed by DapB.</text>
</comment>
<comment type="caution">
    <text evidence="16">The sequence shown here is derived from an EMBL/GenBank/DDBJ whole genome shotgun (WGS) entry which is preliminary data.</text>
</comment>
<evidence type="ECO:0000313" key="16">
    <source>
        <dbReference type="EMBL" id="HDY59095.1"/>
    </source>
</evidence>
<name>A0A7V0Z5P7_UNCW3</name>
<organism evidence="16">
    <name type="scientific">candidate division WOR-3 bacterium</name>
    <dbReference type="NCBI Taxonomy" id="2052148"/>
    <lineage>
        <taxon>Bacteria</taxon>
        <taxon>Bacteria division WOR-3</taxon>
    </lineage>
</organism>
<dbReference type="InterPro" id="IPR005263">
    <property type="entry name" value="DapA"/>
</dbReference>
<dbReference type="PANTHER" id="PTHR12128">
    <property type="entry name" value="DIHYDRODIPICOLINATE SYNTHASE"/>
    <property type="match status" value="1"/>
</dbReference>
<feature type="binding site" evidence="12 15">
    <location>
        <position position="203"/>
    </location>
    <ligand>
        <name>pyruvate</name>
        <dbReference type="ChEBI" id="CHEBI:15361"/>
    </ligand>
</feature>
<evidence type="ECO:0000256" key="6">
    <source>
        <dbReference type="ARBA" id="ARBA00022605"/>
    </source>
</evidence>
<dbReference type="AlphaFoldDB" id="A0A7V0Z5P7"/>
<dbReference type="Pfam" id="PF00701">
    <property type="entry name" value="DHDPS"/>
    <property type="match status" value="1"/>
</dbReference>
<dbReference type="HAMAP" id="MF_00418">
    <property type="entry name" value="DapA"/>
    <property type="match status" value="1"/>
</dbReference>
<evidence type="ECO:0000256" key="11">
    <source>
        <dbReference type="ARBA" id="ARBA00047836"/>
    </source>
</evidence>
<evidence type="ECO:0000256" key="13">
    <source>
        <dbReference type="PIRNR" id="PIRNR001365"/>
    </source>
</evidence>
<keyword evidence="9 12" id="KW-0456">Lyase</keyword>
<comment type="similarity">
    <text evidence="3 12 13">Belongs to the DapA family.</text>
</comment>
<proteinExistence type="inferred from homology"/>
<dbReference type="PRINTS" id="PR00146">
    <property type="entry name" value="DHPICSNTHASE"/>
</dbReference>
<evidence type="ECO:0000256" key="5">
    <source>
        <dbReference type="ARBA" id="ARBA00022490"/>
    </source>
</evidence>
<dbReference type="GO" id="GO:0008840">
    <property type="term" value="F:4-hydroxy-tetrahydrodipicolinate synthase activity"/>
    <property type="evidence" value="ECO:0007669"/>
    <property type="project" value="UniProtKB-UniRule"/>
</dbReference>
<evidence type="ECO:0000256" key="15">
    <source>
        <dbReference type="PIRSR" id="PIRSR001365-2"/>
    </source>
</evidence>
<keyword evidence="10 12" id="KW-0704">Schiff base</keyword>
<dbReference type="SUPFAM" id="SSF51569">
    <property type="entry name" value="Aldolase"/>
    <property type="match status" value="1"/>
</dbReference>
<evidence type="ECO:0000256" key="14">
    <source>
        <dbReference type="PIRSR" id="PIRSR001365-1"/>
    </source>
</evidence>
<feature type="site" description="Part of a proton relay during catalysis" evidence="12">
    <location>
        <position position="106"/>
    </location>
</feature>
<evidence type="ECO:0000256" key="4">
    <source>
        <dbReference type="ARBA" id="ARBA00012086"/>
    </source>
</evidence>
<dbReference type="CDD" id="cd00950">
    <property type="entry name" value="DHDPS"/>
    <property type="match status" value="1"/>
</dbReference>
<comment type="pathway">
    <text evidence="2 12">Amino-acid biosynthesis; L-lysine biosynthesis via DAP pathway; (S)-tetrahydrodipicolinate from L-aspartate: step 3/4.</text>
</comment>
<protein>
    <recommendedName>
        <fullName evidence="4 12">4-hydroxy-tetrahydrodipicolinate synthase</fullName>
        <shortName evidence="12">HTPA synthase</shortName>
        <ecNumber evidence="4 12">4.3.3.7</ecNumber>
    </recommendedName>
</protein>
<dbReference type="GO" id="GO:0019877">
    <property type="term" value="P:diaminopimelate biosynthetic process"/>
    <property type="evidence" value="ECO:0007669"/>
    <property type="project" value="UniProtKB-UniRule"/>
</dbReference>
<dbReference type="SMART" id="SM01130">
    <property type="entry name" value="DHDPS"/>
    <property type="match status" value="1"/>
</dbReference>
<evidence type="ECO:0000256" key="7">
    <source>
        <dbReference type="ARBA" id="ARBA00022915"/>
    </source>
</evidence>
<dbReference type="InterPro" id="IPR020625">
    <property type="entry name" value="Schiff_base-form_aldolases_AS"/>
</dbReference>
<feature type="active site" description="Schiff-base intermediate with substrate" evidence="12 14">
    <location>
        <position position="161"/>
    </location>
</feature>
<dbReference type="Gene3D" id="3.20.20.70">
    <property type="entry name" value="Aldolase class I"/>
    <property type="match status" value="1"/>
</dbReference>
<dbReference type="InterPro" id="IPR013785">
    <property type="entry name" value="Aldolase_TIM"/>
</dbReference>
<evidence type="ECO:0000256" key="8">
    <source>
        <dbReference type="ARBA" id="ARBA00023154"/>
    </source>
</evidence>
<keyword evidence="8 12" id="KW-0457">Lysine biosynthesis</keyword>
<evidence type="ECO:0000256" key="9">
    <source>
        <dbReference type="ARBA" id="ARBA00023239"/>
    </source>
</evidence>
<dbReference type="PROSITE" id="PS00666">
    <property type="entry name" value="DHDPS_2"/>
    <property type="match status" value="1"/>
</dbReference>
<feature type="active site" description="Proton donor/acceptor" evidence="12 14">
    <location>
        <position position="132"/>
    </location>
</feature>
<feature type="binding site" evidence="12 15">
    <location>
        <position position="44"/>
    </location>
    <ligand>
        <name>pyruvate</name>
        <dbReference type="ChEBI" id="CHEBI:15361"/>
    </ligand>
</feature>
<reference evidence="16" key="1">
    <citation type="journal article" date="2020" name="mSystems">
        <title>Genome- and Community-Level Interaction Insights into Carbon Utilization and Element Cycling Functions of Hydrothermarchaeota in Hydrothermal Sediment.</title>
        <authorList>
            <person name="Zhou Z."/>
            <person name="Liu Y."/>
            <person name="Xu W."/>
            <person name="Pan J."/>
            <person name="Luo Z.H."/>
            <person name="Li M."/>
        </authorList>
    </citation>
    <scope>NUCLEOTIDE SEQUENCE [LARGE SCALE GENOMIC DNA]</scope>
    <source>
        <strain evidence="16">SpSt-258</strain>
    </source>
</reference>
<keyword evidence="5 12" id="KW-0963">Cytoplasm</keyword>
<comment type="function">
    <text evidence="1 12">Catalyzes the condensation of (S)-aspartate-beta-semialdehyde [(S)-ASA] and pyruvate to 4-hydroxy-tetrahydrodipicolinate (HTPA).</text>
</comment>
<dbReference type="GO" id="GO:0009089">
    <property type="term" value="P:lysine biosynthetic process via diaminopimelate"/>
    <property type="evidence" value="ECO:0007669"/>
    <property type="project" value="UniProtKB-UniRule"/>
</dbReference>
<evidence type="ECO:0000256" key="10">
    <source>
        <dbReference type="ARBA" id="ARBA00023270"/>
    </source>
</evidence>